<organism evidence="8 9">
    <name type="scientific">Cryptococcus depauperatus CBS 7841</name>
    <dbReference type="NCBI Taxonomy" id="1295531"/>
    <lineage>
        <taxon>Eukaryota</taxon>
        <taxon>Fungi</taxon>
        <taxon>Dikarya</taxon>
        <taxon>Basidiomycota</taxon>
        <taxon>Agaricomycotina</taxon>
        <taxon>Tremellomycetes</taxon>
        <taxon>Tremellales</taxon>
        <taxon>Cryptococcaceae</taxon>
        <taxon>Cryptococcus</taxon>
    </lineage>
</organism>
<reference evidence="8" key="2">
    <citation type="journal article" date="2022" name="Elife">
        <title>Obligate sexual reproduction of a homothallic fungus closely related to the Cryptococcus pathogenic species complex.</title>
        <authorList>
            <person name="Passer A.R."/>
            <person name="Clancey S.A."/>
            <person name="Shea T."/>
            <person name="David-Palma M."/>
            <person name="Averette A.F."/>
            <person name="Boekhout T."/>
            <person name="Porcel B.M."/>
            <person name="Nowrousian M."/>
            <person name="Cuomo C.A."/>
            <person name="Sun S."/>
            <person name="Heitman J."/>
            <person name="Coelho M.A."/>
        </authorList>
    </citation>
    <scope>NUCLEOTIDE SEQUENCE</scope>
    <source>
        <strain evidence="8">CBS 7841</strain>
    </source>
</reference>
<comment type="subcellular location">
    <subcellularLocation>
        <location evidence="7">Cytoplasm</location>
    </subcellularLocation>
</comment>
<dbReference type="PANTHER" id="PTHR10061:SF0">
    <property type="entry name" value="S-FORMYLGLUTATHIONE HYDROLASE"/>
    <property type="match status" value="1"/>
</dbReference>
<reference evidence="8" key="3">
    <citation type="submission" date="2024-01" db="EMBL/GenBank/DDBJ databases">
        <authorList>
            <person name="Coelho M.A."/>
            <person name="David-Palma M."/>
            <person name="Shea T."/>
            <person name="Sun S."/>
            <person name="Cuomo C.A."/>
            <person name="Heitman J."/>
        </authorList>
    </citation>
    <scope>NUCLEOTIDE SEQUENCE</scope>
    <source>
        <strain evidence="8">CBS 7841</strain>
    </source>
</reference>
<keyword evidence="7" id="KW-0963">Cytoplasm</keyword>
<evidence type="ECO:0000256" key="4">
    <source>
        <dbReference type="ARBA" id="ARBA00022487"/>
    </source>
</evidence>
<keyword evidence="9" id="KW-1185">Reference proteome</keyword>
<reference evidence="8" key="1">
    <citation type="submission" date="2016-06" db="EMBL/GenBank/DDBJ databases">
        <authorList>
            <person name="Cuomo C."/>
            <person name="Litvintseva A."/>
            <person name="Heitman J."/>
            <person name="Chen Y."/>
            <person name="Sun S."/>
            <person name="Springer D."/>
            <person name="Dromer F."/>
            <person name="Young S."/>
            <person name="Zeng Q."/>
            <person name="Chapman S."/>
            <person name="Gujja S."/>
            <person name="Saif S."/>
            <person name="Birren B."/>
        </authorList>
    </citation>
    <scope>NUCLEOTIDE SEQUENCE</scope>
    <source>
        <strain evidence="8">CBS 7841</strain>
    </source>
</reference>
<evidence type="ECO:0000313" key="8">
    <source>
        <dbReference type="EMBL" id="WVN85367.1"/>
    </source>
</evidence>
<dbReference type="EC" id="3.1.2.12" evidence="2 7"/>
<name>A0AAJ8LZ19_9TREE</name>
<dbReference type="GO" id="GO:0005829">
    <property type="term" value="C:cytosol"/>
    <property type="evidence" value="ECO:0007669"/>
    <property type="project" value="TreeGrafter"/>
</dbReference>
<comment type="catalytic activity">
    <reaction evidence="7">
        <text>S-formylglutathione + H2O = formate + glutathione + H(+)</text>
        <dbReference type="Rhea" id="RHEA:14961"/>
        <dbReference type="ChEBI" id="CHEBI:15377"/>
        <dbReference type="ChEBI" id="CHEBI:15378"/>
        <dbReference type="ChEBI" id="CHEBI:15740"/>
        <dbReference type="ChEBI" id="CHEBI:57688"/>
        <dbReference type="ChEBI" id="CHEBI:57925"/>
        <dbReference type="EC" id="3.1.2.12"/>
    </reaction>
</comment>
<feature type="active site" description="Charge relay system" evidence="6">
    <location>
        <position position="264"/>
    </location>
</feature>
<protein>
    <recommendedName>
        <fullName evidence="3 7">S-formylglutathione hydrolase</fullName>
        <ecNumber evidence="2 7">3.1.2.12</ecNumber>
    </recommendedName>
</protein>
<dbReference type="InterPro" id="IPR029058">
    <property type="entry name" value="AB_hydrolase_fold"/>
</dbReference>
<evidence type="ECO:0000256" key="2">
    <source>
        <dbReference type="ARBA" id="ARBA00012479"/>
    </source>
</evidence>
<comment type="function">
    <text evidence="7">Serine hydrolase involved in the detoxification of formaldehyde.</text>
</comment>
<comment type="similarity">
    <text evidence="1 7">Belongs to the esterase D family.</text>
</comment>
<dbReference type="SUPFAM" id="SSF53474">
    <property type="entry name" value="alpha/beta-Hydrolases"/>
    <property type="match status" value="1"/>
</dbReference>
<accession>A0AAJ8LZ19</accession>
<evidence type="ECO:0000256" key="7">
    <source>
        <dbReference type="RuleBase" id="RU363068"/>
    </source>
</evidence>
<dbReference type="Gene3D" id="3.40.50.1820">
    <property type="entry name" value="alpha/beta hydrolase"/>
    <property type="match status" value="1"/>
</dbReference>
<evidence type="ECO:0000256" key="1">
    <source>
        <dbReference type="ARBA" id="ARBA00005622"/>
    </source>
</evidence>
<dbReference type="GO" id="GO:0046294">
    <property type="term" value="P:formaldehyde catabolic process"/>
    <property type="evidence" value="ECO:0007669"/>
    <property type="project" value="InterPro"/>
</dbReference>
<dbReference type="Pfam" id="PF00756">
    <property type="entry name" value="Esterase"/>
    <property type="match status" value="1"/>
</dbReference>
<dbReference type="PANTHER" id="PTHR10061">
    <property type="entry name" value="S-FORMYLGLUTATHIONE HYDROLASE"/>
    <property type="match status" value="1"/>
</dbReference>
<dbReference type="InterPro" id="IPR000801">
    <property type="entry name" value="Esterase-like"/>
</dbReference>
<sequence>MVQLEKLSVNRVSTGYLTKYKFPSTSLSLSTQFNIFIPSSASSSSPVPVLFYLAGLTCNEDTGAQKGGFFNKAGEEGIALVFPDTSPRGSGIEGEDDDWQLGTGASFYINANTEKWKKHYKMYDLIVKELPQVLKDADLGLDFSRWSIMGHSMGGHGALSIYLKNPGLFKSASAFAPICNPSVVPWGINAFSNYIVTRTRSLPPMEWMEHDSYFLFHQYQGDINILVDVGTDDQFLKAGQLTPEVFEQLGKEGVQVRRQEGFDHSYYFISTFAPEHIAFHAKHLKAQVPGAAPRVCSTEYED</sequence>
<evidence type="ECO:0000256" key="5">
    <source>
        <dbReference type="ARBA" id="ARBA00022801"/>
    </source>
</evidence>
<feature type="active site" description="Charge relay system" evidence="6">
    <location>
        <position position="152"/>
    </location>
</feature>
<feature type="active site" description="Charge relay system" evidence="6">
    <location>
        <position position="233"/>
    </location>
</feature>
<keyword evidence="5 7" id="KW-0378">Hydrolase</keyword>
<dbReference type="RefSeq" id="XP_066066068.1">
    <property type="nucleotide sequence ID" value="XM_066209971.1"/>
</dbReference>
<evidence type="ECO:0000256" key="3">
    <source>
        <dbReference type="ARBA" id="ARBA00016774"/>
    </source>
</evidence>
<gene>
    <name evidence="8" type="ORF">L203_100512</name>
</gene>
<dbReference type="GO" id="GO:0018738">
    <property type="term" value="F:S-formylglutathione hydrolase activity"/>
    <property type="evidence" value="ECO:0007669"/>
    <property type="project" value="UniProtKB-EC"/>
</dbReference>
<dbReference type="GO" id="GO:0052689">
    <property type="term" value="F:carboxylic ester hydrolase activity"/>
    <property type="evidence" value="ECO:0007669"/>
    <property type="project" value="UniProtKB-KW"/>
</dbReference>
<evidence type="ECO:0000313" key="9">
    <source>
        <dbReference type="Proteomes" id="UP000094043"/>
    </source>
</evidence>
<dbReference type="KEGG" id="cdep:91084728"/>
<keyword evidence="4 7" id="KW-0719">Serine esterase</keyword>
<dbReference type="InterPro" id="IPR014186">
    <property type="entry name" value="S-formylglutathione_hydrol"/>
</dbReference>
<dbReference type="AlphaFoldDB" id="A0AAJ8LZ19"/>
<evidence type="ECO:0000256" key="6">
    <source>
        <dbReference type="PIRSR" id="PIRSR614186-1"/>
    </source>
</evidence>
<dbReference type="Proteomes" id="UP000094043">
    <property type="component" value="Chromosome 1"/>
</dbReference>
<dbReference type="NCBIfam" id="TIGR02821">
    <property type="entry name" value="fghA_ester_D"/>
    <property type="match status" value="1"/>
</dbReference>
<dbReference type="EMBL" id="CP143784">
    <property type="protein sequence ID" value="WVN85367.1"/>
    <property type="molecule type" value="Genomic_DNA"/>
</dbReference>
<dbReference type="GeneID" id="91084728"/>
<proteinExistence type="inferred from homology"/>